<evidence type="ECO:0000313" key="1">
    <source>
        <dbReference type="EMBL" id="KAJ8387305.1"/>
    </source>
</evidence>
<organism evidence="1 2">
    <name type="scientific">Aldrovandia affinis</name>
    <dbReference type="NCBI Taxonomy" id="143900"/>
    <lineage>
        <taxon>Eukaryota</taxon>
        <taxon>Metazoa</taxon>
        <taxon>Chordata</taxon>
        <taxon>Craniata</taxon>
        <taxon>Vertebrata</taxon>
        <taxon>Euteleostomi</taxon>
        <taxon>Actinopterygii</taxon>
        <taxon>Neopterygii</taxon>
        <taxon>Teleostei</taxon>
        <taxon>Notacanthiformes</taxon>
        <taxon>Halosauridae</taxon>
        <taxon>Aldrovandia</taxon>
    </lineage>
</organism>
<accession>A0AAD7RNG2</accession>
<dbReference type="EMBL" id="JAINUG010000213">
    <property type="protein sequence ID" value="KAJ8387305.1"/>
    <property type="molecule type" value="Genomic_DNA"/>
</dbReference>
<protein>
    <submittedName>
        <fullName evidence="1">Uncharacterized protein</fullName>
    </submittedName>
</protein>
<dbReference type="AlphaFoldDB" id="A0AAD7RNG2"/>
<evidence type="ECO:0000313" key="2">
    <source>
        <dbReference type="Proteomes" id="UP001221898"/>
    </source>
</evidence>
<name>A0AAD7RNG2_9TELE</name>
<gene>
    <name evidence="1" type="ORF">AAFF_G00158010</name>
</gene>
<proteinExistence type="predicted"/>
<comment type="caution">
    <text evidence="1">The sequence shown here is derived from an EMBL/GenBank/DDBJ whole genome shotgun (WGS) entry which is preliminary data.</text>
</comment>
<keyword evidence="2" id="KW-1185">Reference proteome</keyword>
<sequence>MFSLALLQWCQIGSGAERSVRCCKGLKAKPHADAKLEPSAVTASSGHQQFMLFIVRRRGGLSRALAHGRYIVSHKPRRLWGLTAGSGPPSTPP</sequence>
<reference evidence="1" key="1">
    <citation type="journal article" date="2023" name="Science">
        <title>Genome structures resolve the early diversification of teleost fishes.</title>
        <authorList>
            <person name="Parey E."/>
            <person name="Louis A."/>
            <person name="Montfort J."/>
            <person name="Bouchez O."/>
            <person name="Roques C."/>
            <person name="Iampietro C."/>
            <person name="Lluch J."/>
            <person name="Castinel A."/>
            <person name="Donnadieu C."/>
            <person name="Desvignes T."/>
            <person name="Floi Bucao C."/>
            <person name="Jouanno E."/>
            <person name="Wen M."/>
            <person name="Mejri S."/>
            <person name="Dirks R."/>
            <person name="Jansen H."/>
            <person name="Henkel C."/>
            <person name="Chen W.J."/>
            <person name="Zahm M."/>
            <person name="Cabau C."/>
            <person name="Klopp C."/>
            <person name="Thompson A.W."/>
            <person name="Robinson-Rechavi M."/>
            <person name="Braasch I."/>
            <person name="Lecointre G."/>
            <person name="Bobe J."/>
            <person name="Postlethwait J.H."/>
            <person name="Berthelot C."/>
            <person name="Roest Crollius H."/>
            <person name="Guiguen Y."/>
        </authorList>
    </citation>
    <scope>NUCLEOTIDE SEQUENCE</scope>
    <source>
        <strain evidence="1">NC1722</strain>
    </source>
</reference>
<dbReference type="Proteomes" id="UP001221898">
    <property type="component" value="Unassembled WGS sequence"/>
</dbReference>